<evidence type="ECO:0000256" key="3">
    <source>
        <dbReference type="ARBA" id="ARBA00006427"/>
    </source>
</evidence>
<comment type="similarity">
    <text evidence="3 7">Belongs to the IPI1/TEX10 family.</text>
</comment>
<dbReference type="GO" id="GO:0005829">
    <property type="term" value="C:cytosol"/>
    <property type="evidence" value="ECO:0007669"/>
    <property type="project" value="EnsemblFungi"/>
</dbReference>
<evidence type="ECO:0000259" key="9">
    <source>
        <dbReference type="Pfam" id="PF12333"/>
    </source>
</evidence>
<evidence type="ECO:0000256" key="5">
    <source>
        <dbReference type="ARBA" id="ARBA00022552"/>
    </source>
</evidence>
<proteinExistence type="inferred from homology"/>
<dbReference type="InterPro" id="IPR016024">
    <property type="entry name" value="ARM-type_fold"/>
</dbReference>
<protein>
    <recommendedName>
        <fullName evidence="7">Pre-rRNA-processing protein</fullName>
    </recommendedName>
</protein>
<keyword evidence="5 7" id="KW-0698">rRNA processing</keyword>
<evidence type="ECO:0000313" key="10">
    <source>
        <dbReference type="EMBL" id="ODV69944.1"/>
    </source>
</evidence>
<dbReference type="InterPro" id="IPR024679">
    <property type="entry name" value="Ipi1_N"/>
</dbReference>
<dbReference type="GeneID" id="30992870"/>
<evidence type="ECO:0000256" key="2">
    <source>
        <dbReference type="ARBA" id="ARBA00004123"/>
    </source>
</evidence>
<dbReference type="GO" id="GO:0006267">
    <property type="term" value="P:pre-replicative complex assembly involved in nuclear cell cycle DNA replication"/>
    <property type="evidence" value="ECO:0007669"/>
    <property type="project" value="EnsemblFungi"/>
</dbReference>
<dbReference type="EMBL" id="KV454538">
    <property type="protein sequence ID" value="ODV69944.1"/>
    <property type="molecule type" value="Genomic_DNA"/>
</dbReference>
<comment type="subcellular location">
    <subcellularLocation>
        <location evidence="2 7">Nucleus</location>
    </subcellularLocation>
</comment>
<comment type="subunit">
    <text evidence="4">Component of the RIX1 complex, composed of IPI1, RIX1/IPI2 and IPI3 in a 1:2:2 stoichiometry. The complex interacts (via RIX1) with MDN1 (via its hexameric AAA ATPase ring) and the pre-60S ribosome particles.</text>
</comment>
<dbReference type="RefSeq" id="XP_020079011.1">
    <property type="nucleotide sequence ID" value="XM_020218320.1"/>
</dbReference>
<reference evidence="11" key="1">
    <citation type="submission" date="2016-05" db="EMBL/GenBank/DDBJ databases">
        <title>Comparative genomics of biotechnologically important yeasts.</title>
        <authorList>
            <consortium name="DOE Joint Genome Institute"/>
            <person name="Riley R."/>
            <person name="Haridas S."/>
            <person name="Wolfe K.H."/>
            <person name="Lopes M.R."/>
            <person name="Hittinger C.T."/>
            <person name="Goker M."/>
            <person name="Salamov A."/>
            <person name="Wisecaver J."/>
            <person name="Long T.M."/>
            <person name="Aerts A.L."/>
            <person name="Barry K."/>
            <person name="Choi C."/>
            <person name="Clum A."/>
            <person name="Coughlan A.Y."/>
            <person name="Deshpande S."/>
            <person name="Douglass A.P."/>
            <person name="Hanson S.J."/>
            <person name="Klenk H.-P."/>
            <person name="Labutti K."/>
            <person name="Lapidus A."/>
            <person name="Lindquist E."/>
            <person name="Lipzen A."/>
            <person name="Meier-Kolthoff J.P."/>
            <person name="Ohm R.A."/>
            <person name="Otillar R.P."/>
            <person name="Pangilinan J."/>
            <person name="Peng Y."/>
            <person name="Rokas A."/>
            <person name="Rosa C.A."/>
            <person name="Scheuner C."/>
            <person name="Sibirny A.A."/>
            <person name="Slot J.C."/>
            <person name="Stielow J.B."/>
            <person name="Sun H."/>
            <person name="Kurtzman C.P."/>
            <person name="Blackwell M."/>
            <person name="Grigoriev I.V."/>
            <person name="Jeffries T.W."/>
        </authorList>
    </citation>
    <scope>NUCLEOTIDE SEQUENCE [LARGE SCALE GENOMIC DNA]</scope>
    <source>
        <strain evidence="11">NRRL Y-1933</strain>
    </source>
</reference>
<dbReference type="PANTHER" id="PTHR16056">
    <property type="entry name" value="REGULATOR OF MICROTUBULE DYNAMICS PROTEIN"/>
    <property type="match status" value="1"/>
</dbReference>
<accession>A0A1E4RRL8</accession>
<dbReference type="OrthoDB" id="361362at2759"/>
<evidence type="ECO:0000256" key="4">
    <source>
        <dbReference type="ARBA" id="ARBA00011141"/>
    </source>
</evidence>
<dbReference type="GO" id="GO:0000463">
    <property type="term" value="P:maturation of LSU-rRNA from tricistronic rRNA transcript (SSU-rRNA, 5.8S rRNA, LSU-rRNA)"/>
    <property type="evidence" value="ECO:0007669"/>
    <property type="project" value="EnsemblFungi"/>
</dbReference>
<dbReference type="Pfam" id="PF12333">
    <property type="entry name" value="Ipi1_N"/>
    <property type="match status" value="1"/>
</dbReference>
<dbReference type="AlphaFoldDB" id="A0A1E4RRL8"/>
<comment type="function">
    <text evidence="1 7">Component of the RIX1 complex required for processing of ITS2 sequences from 35S pre-rRNA.</text>
</comment>
<evidence type="ECO:0000313" key="11">
    <source>
        <dbReference type="Proteomes" id="UP000095085"/>
    </source>
</evidence>
<name>A0A1E4RRL8_9ASCO</name>
<evidence type="ECO:0000256" key="1">
    <source>
        <dbReference type="ARBA" id="ARBA00002355"/>
    </source>
</evidence>
<gene>
    <name evidence="10" type="ORF">HYPBUDRAFT_104001</name>
</gene>
<dbReference type="GO" id="GO:0005654">
    <property type="term" value="C:nucleoplasm"/>
    <property type="evidence" value="ECO:0007669"/>
    <property type="project" value="EnsemblFungi"/>
</dbReference>
<dbReference type="STRING" id="984485.A0A1E4RRL8"/>
<dbReference type="InterPro" id="IPR011989">
    <property type="entry name" value="ARM-like"/>
</dbReference>
<dbReference type="GO" id="GO:0120330">
    <property type="term" value="C:rixosome complex"/>
    <property type="evidence" value="ECO:0007669"/>
    <property type="project" value="UniProtKB-UniRule"/>
</dbReference>
<keyword evidence="7" id="KW-0690">Ribosome biogenesis</keyword>
<evidence type="ECO:0000256" key="6">
    <source>
        <dbReference type="ARBA" id="ARBA00023242"/>
    </source>
</evidence>
<dbReference type="GO" id="GO:0030174">
    <property type="term" value="P:regulation of DNA-templated DNA replication initiation"/>
    <property type="evidence" value="ECO:0007669"/>
    <property type="project" value="EnsemblFungi"/>
</dbReference>
<keyword evidence="6 7" id="KW-0539">Nucleus</keyword>
<dbReference type="GO" id="GO:0003682">
    <property type="term" value="F:chromatin binding"/>
    <property type="evidence" value="ECO:0007669"/>
    <property type="project" value="EnsemblFungi"/>
</dbReference>
<feature type="region of interest" description="Disordered" evidence="8">
    <location>
        <begin position="1"/>
        <end position="31"/>
    </location>
</feature>
<dbReference type="Gene3D" id="1.25.10.10">
    <property type="entry name" value="Leucine-rich Repeat Variant"/>
    <property type="match status" value="1"/>
</dbReference>
<dbReference type="SUPFAM" id="SSF48371">
    <property type="entry name" value="ARM repeat"/>
    <property type="match status" value="1"/>
</dbReference>
<keyword evidence="11" id="KW-1185">Reference proteome</keyword>
<feature type="domain" description="Pre-rRNA-processing protein Ipi1 N-terminal" evidence="9">
    <location>
        <begin position="139"/>
        <end position="237"/>
    </location>
</feature>
<dbReference type="Proteomes" id="UP000095085">
    <property type="component" value="Unassembled WGS sequence"/>
</dbReference>
<dbReference type="PANTHER" id="PTHR16056:SF2">
    <property type="entry name" value="TESTIS-EXPRESSED PROTEIN 10"/>
    <property type="match status" value="1"/>
</dbReference>
<evidence type="ECO:0000256" key="8">
    <source>
        <dbReference type="SAM" id="MobiDB-lite"/>
    </source>
</evidence>
<dbReference type="GO" id="GO:0000027">
    <property type="term" value="P:ribosomal large subunit assembly"/>
    <property type="evidence" value="ECO:0007669"/>
    <property type="project" value="EnsemblFungi"/>
</dbReference>
<organism evidence="10 11">
    <name type="scientific">Hyphopichia burtonii NRRL Y-1933</name>
    <dbReference type="NCBI Taxonomy" id="984485"/>
    <lineage>
        <taxon>Eukaryota</taxon>
        <taxon>Fungi</taxon>
        <taxon>Dikarya</taxon>
        <taxon>Ascomycota</taxon>
        <taxon>Saccharomycotina</taxon>
        <taxon>Pichiomycetes</taxon>
        <taxon>Debaryomycetaceae</taxon>
        <taxon>Hyphopichia</taxon>
    </lineage>
</organism>
<evidence type="ECO:0000256" key="7">
    <source>
        <dbReference type="RuleBase" id="RU368021"/>
    </source>
</evidence>
<sequence length="364" mass="40949">MGSKKKKTEKQKDFVKTKLKVGKTKAKPDNYTDTSFVAKSISLPNQSLNQRTKSSSTPITLPGPSEDIDLSHHLSLTKHHSSNTRKEVLGYIESHLPTNPSAYKAIIASITPLITDESLNVRQAVILLLNACVTRQPGLLALHIRPITLFIHAAMSHIQSDIRNTSTKFLQVIINHASQALIRSYFIKTLKNYFTLMAWTLKQDKKSVSLAITTSSSIGGSTKKARIHHLQILKSFLEKSLWEENDQTSLINWDNIVSIHPQTNKYLLPDTPQTYSSLKLFIQEIPKPITNDEMGNDEGKFTLGDLDLITTEDLDTRRKVLIDVFMEPMVKNLNNLVKEGGEVGREAHSCLNLFDKLNEELKPK</sequence>